<protein>
    <submittedName>
        <fullName evidence="5">ABC transporter, ATP-binding protein</fullName>
    </submittedName>
</protein>
<dbReference type="InterPro" id="IPR003593">
    <property type="entry name" value="AAA+_ATPase"/>
</dbReference>
<evidence type="ECO:0000256" key="3">
    <source>
        <dbReference type="ARBA" id="ARBA00022840"/>
    </source>
</evidence>
<dbReference type="PANTHER" id="PTHR24220:SF86">
    <property type="entry name" value="ABC TRANSPORTER ABCH.1"/>
    <property type="match status" value="1"/>
</dbReference>
<comment type="caution">
    <text evidence="5">The sequence shown here is derived from an EMBL/GenBank/DDBJ whole genome shotgun (WGS) entry which is preliminary data.</text>
</comment>
<dbReference type="InterPro" id="IPR003439">
    <property type="entry name" value="ABC_transporter-like_ATP-bd"/>
</dbReference>
<dbReference type="Gene3D" id="3.40.50.300">
    <property type="entry name" value="P-loop containing nucleotide triphosphate hydrolases"/>
    <property type="match status" value="1"/>
</dbReference>
<dbReference type="InterPro" id="IPR027417">
    <property type="entry name" value="P-loop_NTPase"/>
</dbReference>
<reference evidence="5 6" key="1">
    <citation type="submission" date="2021-04" db="EMBL/GenBank/DDBJ databases">
        <authorList>
            <person name="Rakotoarivonina H."/>
        </authorList>
    </citation>
    <scope>NUCLEOTIDE SEQUENCE [LARGE SCALE GENOMIC DNA]</scope>
    <source>
        <strain evidence="5 6">XE</strain>
    </source>
</reference>
<evidence type="ECO:0000256" key="1">
    <source>
        <dbReference type="ARBA" id="ARBA00022448"/>
    </source>
</evidence>
<proteinExistence type="predicted"/>
<dbReference type="InterPro" id="IPR015854">
    <property type="entry name" value="ABC_transpr_LolD-like"/>
</dbReference>
<sequence>MVLLEAVNVCKTYKNGNQETPVLKDINLQIHKGEFISVMGPSGSGKSTLLYAISGLDRVTSGQVLLNGKDLTRLSEDELASVRLHNIGFVFQHIHLMRNLTLFDNIVLSAYLAGRQDRKSIRQRAGELMAMTGIVHLADHDITQVSGGQLQRAAICRALINSPDILFGDEPTGALNSQSAQDIMRLLADINRQGMTILLVTHDPRVAACTERVLFMLDGRLVAEKKLGKIIQDNPEERRNRENQLSEWLVRQGF</sequence>
<name>A0ABM8V4X7_THEXY</name>
<gene>
    <name evidence="5" type="primary">txxe 2157</name>
    <name evidence="5" type="ORF">TXXE_10775</name>
</gene>
<evidence type="ECO:0000259" key="4">
    <source>
        <dbReference type="PROSITE" id="PS50893"/>
    </source>
</evidence>
<accession>A0ABM8V4X7</accession>
<keyword evidence="1" id="KW-0813">Transport</keyword>
<evidence type="ECO:0000313" key="6">
    <source>
        <dbReference type="Proteomes" id="UP000681526"/>
    </source>
</evidence>
<dbReference type="PROSITE" id="PS00211">
    <property type="entry name" value="ABC_TRANSPORTER_1"/>
    <property type="match status" value="1"/>
</dbReference>
<keyword evidence="2" id="KW-0547">Nucleotide-binding</keyword>
<keyword evidence="3 5" id="KW-0067">ATP-binding</keyword>
<dbReference type="SUPFAM" id="SSF52540">
    <property type="entry name" value="P-loop containing nucleoside triphosphate hydrolases"/>
    <property type="match status" value="1"/>
</dbReference>
<evidence type="ECO:0000256" key="2">
    <source>
        <dbReference type="ARBA" id="ARBA00022741"/>
    </source>
</evidence>
<dbReference type="GO" id="GO:0005524">
    <property type="term" value="F:ATP binding"/>
    <property type="evidence" value="ECO:0007669"/>
    <property type="project" value="UniProtKB-KW"/>
</dbReference>
<dbReference type="Pfam" id="PF00005">
    <property type="entry name" value="ABC_tran"/>
    <property type="match status" value="1"/>
</dbReference>
<dbReference type="PROSITE" id="PS50893">
    <property type="entry name" value="ABC_TRANSPORTER_2"/>
    <property type="match status" value="1"/>
</dbReference>
<dbReference type="InterPro" id="IPR017871">
    <property type="entry name" value="ABC_transporter-like_CS"/>
</dbReference>
<dbReference type="EMBL" id="CAJRAY010000049">
    <property type="protein sequence ID" value="CAG5087343.1"/>
    <property type="molecule type" value="Genomic_DNA"/>
</dbReference>
<feature type="domain" description="ABC transporter" evidence="4">
    <location>
        <begin position="4"/>
        <end position="243"/>
    </location>
</feature>
<keyword evidence="6" id="KW-1185">Reference proteome</keyword>
<dbReference type="RefSeq" id="WP_213484627.1">
    <property type="nucleotide sequence ID" value="NZ_CAJRAY010000049.1"/>
</dbReference>
<organism evidence="5 6">
    <name type="scientific">Thermobacillus xylanilyticus</name>
    <dbReference type="NCBI Taxonomy" id="76633"/>
    <lineage>
        <taxon>Bacteria</taxon>
        <taxon>Bacillati</taxon>
        <taxon>Bacillota</taxon>
        <taxon>Bacilli</taxon>
        <taxon>Bacillales</taxon>
        <taxon>Paenibacillaceae</taxon>
        <taxon>Thermobacillus</taxon>
    </lineage>
</organism>
<dbReference type="CDD" id="cd03255">
    <property type="entry name" value="ABC_MJ0796_LolCDE_FtsE"/>
    <property type="match status" value="1"/>
</dbReference>
<dbReference type="PANTHER" id="PTHR24220">
    <property type="entry name" value="IMPORT ATP-BINDING PROTEIN"/>
    <property type="match status" value="1"/>
</dbReference>
<dbReference type="SMART" id="SM00382">
    <property type="entry name" value="AAA"/>
    <property type="match status" value="1"/>
</dbReference>
<evidence type="ECO:0000313" key="5">
    <source>
        <dbReference type="EMBL" id="CAG5087343.1"/>
    </source>
</evidence>
<dbReference type="InterPro" id="IPR017911">
    <property type="entry name" value="MacB-like_ATP-bd"/>
</dbReference>
<dbReference type="Proteomes" id="UP000681526">
    <property type="component" value="Unassembled WGS sequence"/>
</dbReference>